<proteinExistence type="predicted"/>
<sequence length="607" mass="68481">MEDSDRLCHVGKNIHSIKNRSWEGIIPLSEQRWREKGLDHGANFDLACQYLSAVVAAFEYLNKSVVAKNLRDTFNLISDHWQEGDAILNERRRQQGQELVNVTKLWTEFMAAHYEAMTARAHRWVISHVNALRAPLLDGLISHRPINEDVVDSLQWKMTDRLHMLMEVSATADYMIMIPMDGYKGYTTPPIEPNIPAALRSPDCEKRGKEYSQRLKLVTRMTIYQNVCSRTRGPSERMGSPESLHRTAVEQIEAQNKVRRETGGEPIEPVPKEPWIVQCLHRVQGDNPAPIGRCGLAIYRLTYQQTEAEWAEFVQKMEAHAAEWGLGQTGSNAIKPHLKLHWMDGRALEIPEGDIKAARKQFHDHAMPSFYHKDHVNESVFLVVDDASVASYMGKSYSAATDFIPAGDFAGFVLAVDADYDAKESIGRPEEAPGFYGEMRILGNLIWGDLYAMLVSQSAFLKDLWPLALDHPNQVYVGPTVPLQVKCWKIQNGIRNTLVRQMVEYAQAKINGTAPALPVVPPSLSSRSEPNTALRNLMLRQFTQHLRQNGNLQEAVLAEEAVNLRPGEEPDWDRIQRRLDSERDAGGDSGPNTRNGEGPPDDQCPVQ</sequence>
<protein>
    <submittedName>
        <fullName evidence="2">Uncharacterized protein</fullName>
    </submittedName>
</protein>
<reference evidence="2 3" key="1">
    <citation type="submission" date="2019-04" db="EMBL/GenBank/DDBJ databases">
        <title>Friends and foes A comparative genomics study of 23 Aspergillus species from section Flavi.</title>
        <authorList>
            <consortium name="DOE Joint Genome Institute"/>
            <person name="Kjaerbolling I."/>
            <person name="Vesth T."/>
            <person name="Frisvad J.C."/>
            <person name="Nybo J.L."/>
            <person name="Theobald S."/>
            <person name="Kildgaard S."/>
            <person name="Isbrandt T."/>
            <person name="Kuo A."/>
            <person name="Sato A."/>
            <person name="Lyhne E.K."/>
            <person name="Kogle M.E."/>
            <person name="Wiebenga A."/>
            <person name="Kun R.S."/>
            <person name="Lubbers R.J."/>
            <person name="Makela M.R."/>
            <person name="Barry K."/>
            <person name="Chovatia M."/>
            <person name="Clum A."/>
            <person name="Daum C."/>
            <person name="Haridas S."/>
            <person name="He G."/>
            <person name="LaButti K."/>
            <person name="Lipzen A."/>
            <person name="Mondo S."/>
            <person name="Riley R."/>
            <person name="Salamov A."/>
            <person name="Simmons B.A."/>
            <person name="Magnuson J.K."/>
            <person name="Henrissat B."/>
            <person name="Mortensen U.H."/>
            <person name="Larsen T.O."/>
            <person name="Devries R.P."/>
            <person name="Grigoriev I.V."/>
            <person name="Machida M."/>
            <person name="Baker S.E."/>
            <person name="Andersen M.R."/>
        </authorList>
    </citation>
    <scope>NUCLEOTIDE SEQUENCE [LARGE SCALE GENOMIC DNA]</scope>
    <source>
        <strain evidence="2 3">CBS 151.66</strain>
    </source>
</reference>
<organism evidence="2 3">
    <name type="scientific">Aspergillus leporis</name>
    <dbReference type="NCBI Taxonomy" id="41062"/>
    <lineage>
        <taxon>Eukaryota</taxon>
        <taxon>Fungi</taxon>
        <taxon>Dikarya</taxon>
        <taxon>Ascomycota</taxon>
        <taxon>Pezizomycotina</taxon>
        <taxon>Eurotiomycetes</taxon>
        <taxon>Eurotiomycetidae</taxon>
        <taxon>Eurotiales</taxon>
        <taxon>Aspergillaceae</taxon>
        <taxon>Aspergillus</taxon>
        <taxon>Aspergillus subgen. Circumdati</taxon>
    </lineage>
</organism>
<dbReference type="AlphaFoldDB" id="A0A5N5XEE4"/>
<accession>A0A5N5XEE4</accession>
<dbReference type="EMBL" id="ML732153">
    <property type="protein sequence ID" value="KAB8079109.1"/>
    <property type="molecule type" value="Genomic_DNA"/>
</dbReference>
<dbReference type="Proteomes" id="UP000326565">
    <property type="component" value="Unassembled WGS sequence"/>
</dbReference>
<keyword evidence="3" id="KW-1185">Reference proteome</keyword>
<evidence type="ECO:0000313" key="2">
    <source>
        <dbReference type="EMBL" id="KAB8079109.1"/>
    </source>
</evidence>
<feature type="compositionally biased region" description="Basic and acidic residues" evidence="1">
    <location>
        <begin position="566"/>
        <end position="586"/>
    </location>
</feature>
<feature type="region of interest" description="Disordered" evidence="1">
    <location>
        <begin position="566"/>
        <end position="607"/>
    </location>
</feature>
<evidence type="ECO:0000313" key="3">
    <source>
        <dbReference type="Proteomes" id="UP000326565"/>
    </source>
</evidence>
<dbReference type="OrthoDB" id="3437405at2759"/>
<gene>
    <name evidence="2" type="ORF">BDV29DRAFT_165424</name>
</gene>
<evidence type="ECO:0000256" key="1">
    <source>
        <dbReference type="SAM" id="MobiDB-lite"/>
    </source>
</evidence>
<name>A0A5N5XEE4_9EURO</name>